<feature type="compositionally biased region" description="Polar residues" evidence="5">
    <location>
        <begin position="2108"/>
        <end position="2121"/>
    </location>
</feature>
<dbReference type="EMBL" id="CVRI01000054">
    <property type="protein sequence ID" value="CRL00391.1"/>
    <property type="molecule type" value="Genomic_DNA"/>
</dbReference>
<dbReference type="InterPro" id="IPR013083">
    <property type="entry name" value="Znf_RING/FYVE/PHD"/>
</dbReference>
<dbReference type="Gene3D" id="3.30.40.10">
    <property type="entry name" value="Zinc/RING finger domain, C3HC4 (zinc finger)"/>
    <property type="match status" value="1"/>
</dbReference>
<dbReference type="InterPro" id="IPR028938">
    <property type="entry name" value="Rsf1-like"/>
</dbReference>
<evidence type="ECO:0000313" key="9">
    <source>
        <dbReference type="Proteomes" id="UP000183832"/>
    </source>
</evidence>
<keyword evidence="2 4" id="KW-0863">Zinc-finger</keyword>
<feature type="compositionally biased region" description="Basic and acidic residues" evidence="5">
    <location>
        <begin position="1286"/>
        <end position="1300"/>
    </location>
</feature>
<gene>
    <name evidence="8" type="ORF">CLUMA_CG013659</name>
</gene>
<name>A0A1J1IJH2_9DIPT</name>
<dbReference type="GO" id="GO:0031213">
    <property type="term" value="C:RSF complex"/>
    <property type="evidence" value="ECO:0007669"/>
    <property type="project" value="InterPro"/>
</dbReference>
<feature type="domain" description="RING-type" evidence="7">
    <location>
        <begin position="1355"/>
        <end position="1399"/>
    </location>
</feature>
<feature type="compositionally biased region" description="Basic and acidic residues" evidence="5">
    <location>
        <begin position="1448"/>
        <end position="1463"/>
    </location>
</feature>
<feature type="compositionally biased region" description="Acidic residues" evidence="5">
    <location>
        <begin position="1686"/>
        <end position="1720"/>
    </location>
</feature>
<feature type="compositionally biased region" description="Basic and acidic residues" evidence="5">
    <location>
        <begin position="945"/>
        <end position="973"/>
    </location>
</feature>
<feature type="compositionally biased region" description="Acidic residues" evidence="5">
    <location>
        <begin position="796"/>
        <end position="820"/>
    </location>
</feature>
<dbReference type="SMART" id="SM00249">
    <property type="entry name" value="PHD"/>
    <property type="match status" value="1"/>
</dbReference>
<feature type="compositionally biased region" description="Polar residues" evidence="5">
    <location>
        <begin position="2068"/>
        <end position="2084"/>
    </location>
</feature>
<proteinExistence type="predicted"/>
<dbReference type="PROSITE" id="PS50089">
    <property type="entry name" value="ZF_RING_2"/>
    <property type="match status" value="1"/>
</dbReference>
<protein>
    <submittedName>
        <fullName evidence="8">CLUMA_CG013659, isoform A</fullName>
    </submittedName>
</protein>
<feature type="region of interest" description="Disordered" evidence="5">
    <location>
        <begin position="1100"/>
        <end position="1346"/>
    </location>
</feature>
<feature type="region of interest" description="Disordered" evidence="5">
    <location>
        <begin position="1538"/>
        <end position="1788"/>
    </location>
</feature>
<feature type="compositionally biased region" description="Low complexity" evidence="5">
    <location>
        <begin position="1625"/>
        <end position="1636"/>
    </location>
</feature>
<evidence type="ECO:0000256" key="1">
    <source>
        <dbReference type="ARBA" id="ARBA00022723"/>
    </source>
</evidence>
<reference evidence="8 9" key="1">
    <citation type="submission" date="2015-04" db="EMBL/GenBank/DDBJ databases">
        <authorList>
            <person name="Syromyatnikov M.Y."/>
            <person name="Popov V.N."/>
        </authorList>
    </citation>
    <scope>NUCLEOTIDE SEQUENCE [LARGE SCALE GENOMIC DNA]</scope>
</reference>
<feature type="region of interest" description="Disordered" evidence="5">
    <location>
        <begin position="199"/>
        <end position="222"/>
    </location>
</feature>
<feature type="compositionally biased region" description="Low complexity" evidence="5">
    <location>
        <begin position="1026"/>
        <end position="1038"/>
    </location>
</feature>
<dbReference type="GO" id="GO:0045892">
    <property type="term" value="P:negative regulation of DNA-templated transcription"/>
    <property type="evidence" value="ECO:0007669"/>
    <property type="project" value="TreeGrafter"/>
</dbReference>
<keyword evidence="1" id="KW-0479">Metal-binding</keyword>
<dbReference type="Proteomes" id="UP000183832">
    <property type="component" value="Unassembled WGS sequence"/>
</dbReference>
<feature type="region of interest" description="Disordered" evidence="5">
    <location>
        <begin position="893"/>
        <end position="921"/>
    </location>
</feature>
<feature type="region of interest" description="Disordered" evidence="5">
    <location>
        <begin position="2250"/>
        <end position="2275"/>
    </location>
</feature>
<feature type="compositionally biased region" description="Basic and acidic residues" evidence="5">
    <location>
        <begin position="1054"/>
        <end position="1069"/>
    </location>
</feature>
<dbReference type="SUPFAM" id="SSF57903">
    <property type="entry name" value="FYVE/PHD zinc finger"/>
    <property type="match status" value="1"/>
</dbReference>
<feature type="compositionally biased region" description="Basic residues" evidence="5">
    <location>
        <begin position="1639"/>
        <end position="1653"/>
    </location>
</feature>
<feature type="compositionally biased region" description="Basic and acidic residues" evidence="5">
    <location>
        <begin position="382"/>
        <end position="394"/>
    </location>
</feature>
<dbReference type="STRING" id="568069.A0A1J1IJH2"/>
<feature type="compositionally biased region" description="Basic and acidic residues" evidence="5">
    <location>
        <begin position="727"/>
        <end position="742"/>
    </location>
</feature>
<feature type="compositionally biased region" description="Basic and acidic residues" evidence="5">
    <location>
        <begin position="149"/>
        <end position="167"/>
    </location>
</feature>
<feature type="region of interest" description="Disordered" evidence="5">
    <location>
        <begin position="258"/>
        <end position="291"/>
    </location>
</feature>
<dbReference type="GO" id="GO:0042393">
    <property type="term" value="F:histone binding"/>
    <property type="evidence" value="ECO:0007669"/>
    <property type="project" value="TreeGrafter"/>
</dbReference>
<feature type="compositionally biased region" description="Basic and acidic residues" evidence="5">
    <location>
        <begin position="1538"/>
        <end position="1548"/>
    </location>
</feature>
<evidence type="ECO:0000259" key="7">
    <source>
        <dbReference type="PROSITE" id="PS50089"/>
    </source>
</evidence>
<dbReference type="OrthoDB" id="10055895at2759"/>
<feature type="compositionally biased region" description="Basic and acidic residues" evidence="5">
    <location>
        <begin position="1208"/>
        <end position="1232"/>
    </location>
</feature>
<feature type="compositionally biased region" description="Basic and acidic residues" evidence="5">
    <location>
        <begin position="1747"/>
        <end position="1756"/>
    </location>
</feature>
<dbReference type="Pfam" id="PF00628">
    <property type="entry name" value="PHD"/>
    <property type="match status" value="1"/>
</dbReference>
<organism evidence="8 9">
    <name type="scientific">Clunio marinus</name>
    <dbReference type="NCBI Taxonomy" id="568069"/>
    <lineage>
        <taxon>Eukaryota</taxon>
        <taxon>Metazoa</taxon>
        <taxon>Ecdysozoa</taxon>
        <taxon>Arthropoda</taxon>
        <taxon>Hexapoda</taxon>
        <taxon>Insecta</taxon>
        <taxon>Pterygota</taxon>
        <taxon>Neoptera</taxon>
        <taxon>Endopterygota</taxon>
        <taxon>Diptera</taxon>
        <taxon>Nematocera</taxon>
        <taxon>Chironomoidea</taxon>
        <taxon>Chironomidae</taxon>
        <taxon>Clunio</taxon>
    </lineage>
</organism>
<feature type="compositionally biased region" description="Low complexity" evidence="5">
    <location>
        <begin position="1465"/>
        <end position="1478"/>
    </location>
</feature>
<feature type="compositionally biased region" description="Basic and acidic residues" evidence="5">
    <location>
        <begin position="626"/>
        <end position="650"/>
    </location>
</feature>
<dbReference type="PROSITE" id="PS50016">
    <property type="entry name" value="ZF_PHD_2"/>
    <property type="match status" value="1"/>
</dbReference>
<feature type="compositionally biased region" description="Basic and acidic residues" evidence="5">
    <location>
        <begin position="1100"/>
        <end position="1110"/>
    </location>
</feature>
<feature type="region of interest" description="Disordered" evidence="5">
    <location>
        <begin position="2332"/>
        <end position="2396"/>
    </location>
</feature>
<evidence type="ECO:0000256" key="2">
    <source>
        <dbReference type="ARBA" id="ARBA00022771"/>
    </source>
</evidence>
<feature type="region of interest" description="Disordered" evidence="5">
    <location>
        <begin position="1800"/>
        <end position="1822"/>
    </location>
</feature>
<feature type="region of interest" description="Disordered" evidence="5">
    <location>
        <begin position="1448"/>
        <end position="1481"/>
    </location>
</feature>
<evidence type="ECO:0000313" key="8">
    <source>
        <dbReference type="EMBL" id="CRL00391.1"/>
    </source>
</evidence>
<dbReference type="PANTHER" id="PTHR14296">
    <property type="entry name" value="REMODELING AND SPACING FACTOR 1"/>
    <property type="match status" value="1"/>
</dbReference>
<keyword evidence="9" id="KW-1185">Reference proteome</keyword>
<feature type="compositionally biased region" description="Low complexity" evidence="5">
    <location>
        <begin position="2261"/>
        <end position="2272"/>
    </location>
</feature>
<feature type="compositionally biased region" description="Low complexity" evidence="5">
    <location>
        <begin position="117"/>
        <end position="131"/>
    </location>
</feature>
<keyword evidence="3" id="KW-0862">Zinc</keyword>
<feature type="domain" description="PHD-type" evidence="6">
    <location>
        <begin position="1352"/>
        <end position="1402"/>
    </location>
</feature>
<feature type="region of interest" description="Disordered" evidence="5">
    <location>
        <begin position="598"/>
        <end position="658"/>
    </location>
</feature>
<feature type="compositionally biased region" description="Polar residues" evidence="5">
    <location>
        <begin position="2000"/>
        <end position="2012"/>
    </location>
</feature>
<feature type="compositionally biased region" description="Acidic residues" evidence="5">
    <location>
        <begin position="354"/>
        <end position="368"/>
    </location>
</feature>
<feature type="compositionally biased region" description="Basic and acidic residues" evidence="5">
    <location>
        <begin position="785"/>
        <end position="795"/>
    </location>
</feature>
<feature type="region of interest" description="Disordered" evidence="5">
    <location>
        <begin position="938"/>
        <end position="1069"/>
    </location>
</feature>
<feature type="compositionally biased region" description="Basic and acidic residues" evidence="5">
    <location>
        <begin position="1147"/>
        <end position="1163"/>
    </location>
</feature>
<feature type="region of interest" description="Disordered" evidence="5">
    <location>
        <begin position="1973"/>
        <end position="2154"/>
    </location>
</feature>
<feature type="region of interest" description="Disordered" evidence="5">
    <location>
        <begin position="348"/>
        <end position="398"/>
    </location>
</feature>
<feature type="region of interest" description="Disordered" evidence="5">
    <location>
        <begin position="474"/>
        <end position="493"/>
    </location>
</feature>
<feature type="region of interest" description="Disordered" evidence="5">
    <location>
        <begin position="542"/>
        <end position="576"/>
    </location>
</feature>
<feature type="region of interest" description="Disordered" evidence="5">
    <location>
        <begin position="724"/>
        <end position="876"/>
    </location>
</feature>
<feature type="compositionally biased region" description="Basic and acidic residues" evidence="5">
    <location>
        <begin position="48"/>
        <end position="66"/>
    </location>
</feature>
<feature type="compositionally biased region" description="Basic and acidic residues" evidence="5">
    <location>
        <begin position="199"/>
        <end position="221"/>
    </location>
</feature>
<feature type="compositionally biased region" description="Basic and acidic residues" evidence="5">
    <location>
        <begin position="282"/>
        <end position="291"/>
    </location>
</feature>
<dbReference type="InterPro" id="IPR001965">
    <property type="entry name" value="Znf_PHD"/>
</dbReference>
<feature type="compositionally biased region" description="Acidic residues" evidence="5">
    <location>
        <begin position="755"/>
        <end position="769"/>
    </location>
</feature>
<feature type="compositionally biased region" description="Low complexity" evidence="5">
    <location>
        <begin position="908"/>
        <end position="921"/>
    </location>
</feature>
<dbReference type="PROSITE" id="PS01359">
    <property type="entry name" value="ZF_PHD_1"/>
    <property type="match status" value="1"/>
</dbReference>
<feature type="compositionally biased region" description="Basic and acidic residues" evidence="5">
    <location>
        <begin position="821"/>
        <end position="857"/>
    </location>
</feature>
<feature type="region of interest" description="Disordered" evidence="5">
    <location>
        <begin position="149"/>
        <end position="185"/>
    </location>
</feature>
<feature type="compositionally biased region" description="Basic and acidic residues" evidence="5">
    <location>
        <begin position="174"/>
        <end position="185"/>
    </location>
</feature>
<dbReference type="InterPro" id="IPR011011">
    <property type="entry name" value="Znf_FYVE_PHD"/>
</dbReference>
<feature type="compositionally biased region" description="Low complexity" evidence="5">
    <location>
        <begin position="2015"/>
        <end position="2033"/>
    </location>
</feature>
<feature type="compositionally biased region" description="Basic residues" evidence="5">
    <location>
        <begin position="1264"/>
        <end position="1273"/>
    </location>
</feature>
<feature type="compositionally biased region" description="Basic and acidic residues" evidence="5">
    <location>
        <begin position="1813"/>
        <end position="1822"/>
    </location>
</feature>
<feature type="compositionally biased region" description="Polar residues" evidence="5">
    <location>
        <begin position="263"/>
        <end position="279"/>
    </location>
</feature>
<evidence type="ECO:0000259" key="6">
    <source>
        <dbReference type="PROSITE" id="PS50016"/>
    </source>
</evidence>
<dbReference type="GO" id="GO:0008270">
    <property type="term" value="F:zinc ion binding"/>
    <property type="evidence" value="ECO:0007669"/>
    <property type="project" value="UniProtKB-KW"/>
</dbReference>
<evidence type="ECO:0000256" key="5">
    <source>
        <dbReference type="SAM" id="MobiDB-lite"/>
    </source>
</evidence>
<dbReference type="PANTHER" id="PTHR14296:SF16">
    <property type="entry name" value="REMODELING AND SPACING FACTOR 1"/>
    <property type="match status" value="1"/>
</dbReference>
<dbReference type="InterPro" id="IPR019786">
    <property type="entry name" value="Zinc_finger_PHD-type_CS"/>
</dbReference>
<feature type="compositionally biased region" description="Basic and acidic residues" evidence="5">
    <location>
        <begin position="475"/>
        <end position="489"/>
    </location>
</feature>
<feature type="compositionally biased region" description="Basic residues" evidence="5">
    <location>
        <begin position="1121"/>
        <end position="1134"/>
    </location>
</feature>
<dbReference type="InterPro" id="IPR001841">
    <property type="entry name" value="Znf_RING"/>
</dbReference>
<dbReference type="CDD" id="cd15543">
    <property type="entry name" value="PHD_RSF1"/>
    <property type="match status" value="1"/>
</dbReference>
<evidence type="ECO:0000256" key="3">
    <source>
        <dbReference type="ARBA" id="ARBA00022833"/>
    </source>
</evidence>
<sequence>MLKMNEEKKKIFFFGQPGCLKHSPIKTTASENHNNHNKTDKDSDEVSLEIKSEEENFKEEREKVDENNPEEEDVDSLLKKISEVLEENSDKKEENDLQQEANAQPLALPENDSIDQTATTSTSNDKNSSSVTIVEQNCVNISEQCDDLQSNKEQIDQKNSDNEEKIDINSSEVSEEKQINKTDSDKKDVISEVVSNLEDQEKISNEIKSNHVNDDHHEESSKSILLKSIVPYDDDSSSSYQSQVELDKEKLLVITQDDDELNKSASQSISETKTSNSLTAGEHLEPPLTIDEKQVEIVESLANKTEELALDSNTNVHEESANLQTEIQVQNFSNLEESHENLVAKLSETNAMEIETDVERDEAAEISSDETKTTEEENDMNVDEKLDNEPLKVDDELDRSDIAVNEDIKHSSTELHVESIVEENKIQVTQQVDMEIEESASVMVNLETKMITENNQSFVNEESHSDLVSANVCHETSEEKDNIDEKSESPIEETVEDFSTIEQNVMNVCEDKEETSEVISETSHLIEESTNQISVDEEVTIEGKNVEEQSEDIPKSEITLEEASKPTEEEEEEKTIQVNYQLPLEIVKDETSEHIVDQPKASFIEGNISNQTENELESDDNQNVVVDKDLQSEINKENKPEELSESKSEEIVNSVESNHDLVNKCASESTIIDEKDSKHEIVENFDNCNEKIEDEIPSEELTQNSADDLATKEECLESEIIAINLESRTELPSENPSSKEEIEPVNNVLQKETSPIEEDQPMEVTEEIVDVPREIEQSETENSEVDERLSSKDDLDQFSDEVPEECNDNDDDDEDEDKEEVIEHEKAEEESQEMSPDKAEVEIVENETKVESEEKESLPLTDLLVSNKEDEEMEPTEIKEVVNDTIAIENQIVEPSLPPSTIVDDQMSIPEQPSESQPPIEVKSNEIVEETDNKIVQEENFVQKSSEKCEEVKIHENDSVDDVVKDEAEKEQFTKPPITRKRKISERKSISESDSDGNVPIDSVSHGNSSDDEEVVLKKKPRMRGRVAASRRVQASRKAANKTETPSTAIDDEKEVKVEDENEIKPEDKKLETLQNLQFDYDGNEDVAANVAAIKTLICKEPKKDSASEKSDDEAVESKPGNRRGRKGRRGRFSKRNDAESSSDEDSIGKSKKVDNKRSKTNEDQLSSGSNKKKRESGLLKYIDTSLVIDTTENEAPVRQSRRIAQQKIREETERRQMEEKMLKQMKLDAEKKKKNGNDVTEEEYCDEDDEKKESSNDDESFKGTRRKKKSKIKPADKQWQTSSSHSEHSESEDYMEHIPSDPGSPLFKSDHEFSSDVDDTTQTPQPVKRARTAKKLEAVSSSDEDEDINPNHACQVCHKTDSPEWILLCDECDCGYHCSCLKPIIFLIPSGNWYCPLCCHKKLISDLSNQLSQLDTLICNIETAEVRKQRQKLAEISEQNILQERRKNRIENASKSRERDQESSAESNSSSESENSSDNAPLKDYFYKLRKRNQTAAPSYRFNEYDDLINSAIRDEMDEVKGAGNLGRGKDISTIIEADKDEKKQEDGGDEEKNDAETIVKNINDDGESSGSDVVRTKNINRRKKKNRKLNNLDISSDEEEHVSDEDFKGTSSSDSEIDEEDLSMSSVSESSLDLPSKRSKGGTTRRLRNREKRLDKRFINDNDSDSDDEPLIKTKRIKKKKIDSDEEDFDINDDDDDEASLAEEIDSEDLCDDTETDSSSESAWPKRKKKRQASYDVKPRKGPKKKDDNEDKAFRAGISKKKILKKSENESEASLSDAEKGKRKTRGKKLLYLIEDDLDSDESDGIKPGVKRPETPPEEREMFFKKQEEIKRMLAAKDTEAAKKLAAPTIEPFNVVGLEMPKSPSPMPFSNEPASLSTIPKNVIESAKALDTDYNRIKPIFGGHRRAADGTIQSNDMNEEELAKMMEEEDFAQHQLKLAGEAIARSKKLLELEAKEEEFAAYSKVPREKEWIPPAQQLTPEAKKRVRKPKSAEKSGDETMNYTKALTVPQTVPPSSNLPSSPMPPLVSSNLAQALQNPHHPPPPMLANLMQRQQQQPQHPQQPQQFISTQPSDRPSVLSSFMTRPETMHLQHLKIHQPLPPEAFNPKNQQPLPTPQQSPFDDDEKKKGRRKKFTPLRTDGSEGNITKLAKLDPPSVIQSTHIISPDRVAVEDKSKIPRSEHHKLSVAAPPQIFNPATNPTPSVITRLLQPQQRPGPTSGPYGQTFSEVSQANAESSSTMRIYAAQEDVKGGPPTKVRTSMQPAPSMPQSSFGEHPFVPRNIHTLYRGPPTPYGIPPHARLPPYPFHHLHPNLRPGEYSAPYNIPPQFSYYAPPAHSRQPPQASAIPLNHGASQNVAGPEDISNSIRNANNSEEPSETSEFGGLVSYFSSQQELD</sequence>
<feature type="compositionally biased region" description="Low complexity" evidence="5">
    <location>
        <begin position="2053"/>
        <end position="2067"/>
    </location>
</feature>
<feature type="compositionally biased region" description="Basic and acidic residues" evidence="5">
    <location>
        <begin position="76"/>
        <end position="95"/>
    </location>
</feature>
<feature type="compositionally biased region" description="Basic residues" evidence="5">
    <location>
        <begin position="1580"/>
        <end position="1590"/>
    </location>
</feature>
<feature type="compositionally biased region" description="Acidic residues" evidence="5">
    <location>
        <begin position="1240"/>
        <end position="1251"/>
    </location>
</feature>
<feature type="compositionally biased region" description="Polar residues" evidence="5">
    <location>
        <begin position="2352"/>
        <end position="2374"/>
    </location>
</feature>
<feature type="compositionally biased region" description="Basic and acidic residues" evidence="5">
    <location>
        <begin position="544"/>
        <end position="555"/>
    </location>
</feature>
<accession>A0A1J1IJH2</accession>
<feature type="region of interest" description="Disordered" evidence="5">
    <location>
        <begin position="19"/>
        <end position="131"/>
    </location>
</feature>
<dbReference type="InterPro" id="IPR019787">
    <property type="entry name" value="Znf_PHD-finger"/>
</dbReference>
<evidence type="ECO:0000256" key="4">
    <source>
        <dbReference type="PROSITE-ProRule" id="PRU00175"/>
    </source>
</evidence>
<feature type="compositionally biased region" description="Basic and acidic residues" evidence="5">
    <location>
        <begin position="1252"/>
        <end position="1263"/>
    </location>
</feature>